<dbReference type="EMBL" id="NXLZ01000020">
    <property type="protein sequence ID" value="TKX28381.1"/>
    <property type="molecule type" value="Genomic_DNA"/>
</dbReference>
<dbReference type="AlphaFoldDB" id="A0A4U7BEG5"/>
<dbReference type="Pfam" id="PF08761">
    <property type="entry name" value="dUTPase_2"/>
    <property type="match status" value="1"/>
</dbReference>
<accession>A0A4U7BEG5</accession>
<dbReference type="InterPro" id="IPR014871">
    <property type="entry name" value="dUTPase/dCTP_pyrophosphatase"/>
</dbReference>
<evidence type="ECO:0000313" key="1">
    <source>
        <dbReference type="EMBL" id="TKX28381.1"/>
    </source>
</evidence>
<dbReference type="CDD" id="cd11527">
    <property type="entry name" value="NTP-PPase_dUTPase"/>
    <property type="match status" value="1"/>
</dbReference>
<dbReference type="Gene3D" id="1.10.4010.10">
    <property type="entry name" value="Type II deoxyuridine triphosphatase"/>
    <property type="match status" value="1"/>
</dbReference>
<organism evidence="1 2">
    <name type="scientific">Campylobacter estrildidarum</name>
    <dbReference type="NCBI Taxonomy" id="2510189"/>
    <lineage>
        <taxon>Bacteria</taxon>
        <taxon>Pseudomonadati</taxon>
        <taxon>Campylobacterota</taxon>
        <taxon>Epsilonproteobacteria</taxon>
        <taxon>Campylobacterales</taxon>
        <taxon>Campylobacteraceae</taxon>
        <taxon>Campylobacter</taxon>
    </lineage>
</organism>
<comment type="caution">
    <text evidence="1">The sequence shown here is derived from an EMBL/GenBank/DDBJ whole genome shotgun (WGS) entry which is preliminary data.</text>
</comment>
<dbReference type="OrthoDB" id="9775854at2"/>
<name>A0A4U7BEG5_9BACT</name>
<evidence type="ECO:0000313" key="2">
    <source>
        <dbReference type="Proteomes" id="UP000308838"/>
    </source>
</evidence>
<reference evidence="1 2" key="1">
    <citation type="submission" date="2018-05" db="EMBL/GenBank/DDBJ databases">
        <title>Novel Campyloabacter and Helicobacter Species and Strains.</title>
        <authorList>
            <person name="Mannion A.J."/>
            <person name="Shen Z."/>
            <person name="Fox J.G."/>
        </authorList>
    </citation>
    <scope>NUCLEOTIDE SEQUENCE [LARGE SCALE GENOMIC DNA]</scope>
    <source>
        <strain evidence="2">MIT17-664</strain>
    </source>
</reference>
<dbReference type="Proteomes" id="UP000308838">
    <property type="component" value="Unassembled WGS sequence"/>
</dbReference>
<keyword evidence="2" id="KW-1185">Reference proteome</keyword>
<gene>
    <name evidence="1" type="ORF">CQA69_08295</name>
</gene>
<dbReference type="SUPFAM" id="SSF101386">
    <property type="entry name" value="all-alpha NTP pyrophosphatases"/>
    <property type="match status" value="1"/>
</dbReference>
<proteinExistence type="predicted"/>
<protein>
    <submittedName>
        <fullName evidence="1">dUTPase</fullName>
    </submittedName>
</protein>
<sequence>MRSVKILEDMLKLQQKLNDETNGLGWEEGYTKEGKLISWRRCIYMECAELIDSFTWKHWKNISNPTNWENVRIEIVDIWHFILSLLLENKKKGQDFNLFVTEIASISEFKDFCNEENRPSDNKNEIYNILNDIEFIIHKCSGFRLELDELLSVYFTLAIKCGLNLDSLYKIYIGKNVLNIFRQDHGYKDGTYVKNWNGKEDNEILNEILKTELDYEKIYHCLEEEYKKVSLCKS</sequence>